<sequence length="398" mass="44912">MKRSINLGSHLVFHSFLVIPESSAPLLGWDLLHKIGAHIHFMDSAVSITDNTGAPLQVLTLTLPEEYCLYEPLYFQLPASIHKDVQLWVDHVPGVWAELSGVVLAKNRPPIIVTLKPGAMPIRIKQYPMTLEARRGITPQINRLLGLGILVPCHSPWNTPLLPIWKPGGVEYHPVQDLREVNSRVEDIHPTVSNPYTLLSSLSPDLTWYTALDLKDAFFTLPLAPSSQLIFEFEWFNESTQTSGQLTWTRIPQGFKNSPTLFSEALAQDLQDFRTIHSEVTLLQYVDDLLLVACTSDDCEQATLALLKALDHLGYRVSTKKASLVQREVKFLGYKLKGGHRWLTQTMKDTILQIPLPSTARQLSEFLGSLGYCRLWIPSFAEIAQPLYNLTRESPDWE</sequence>
<dbReference type="OMA" id="YECERIE"/>
<feature type="domain" description="Reverse transcriptase" evidence="2">
    <location>
        <begin position="145"/>
        <end position="336"/>
    </location>
</feature>
<dbReference type="InterPro" id="IPR021109">
    <property type="entry name" value="Peptidase_aspartic_dom_sf"/>
</dbReference>
<dbReference type="Gene3D" id="3.30.70.270">
    <property type="match status" value="2"/>
</dbReference>
<dbReference type="Proteomes" id="UP000002280">
    <property type="component" value="Chromosome 2"/>
</dbReference>
<dbReference type="GeneTree" id="ENSGT00940000163417"/>
<evidence type="ECO:0000259" key="2">
    <source>
        <dbReference type="PROSITE" id="PS50878"/>
    </source>
</evidence>
<dbReference type="InterPro" id="IPR043128">
    <property type="entry name" value="Rev_trsase/Diguanyl_cyclase"/>
</dbReference>
<dbReference type="Gene3D" id="3.10.10.10">
    <property type="entry name" value="HIV Type 1 Reverse Transcriptase, subunit A, domain 1"/>
    <property type="match status" value="1"/>
</dbReference>
<keyword evidence="4" id="KW-1185">Reference proteome</keyword>
<dbReference type="AlphaFoldDB" id="A0A5F8GMZ7"/>
<dbReference type="PANTHER" id="PTHR33064">
    <property type="entry name" value="POL PROTEIN"/>
    <property type="match status" value="1"/>
</dbReference>
<evidence type="ECO:0000313" key="4">
    <source>
        <dbReference type="Proteomes" id="UP000002280"/>
    </source>
</evidence>
<comment type="similarity">
    <text evidence="1">Belongs to the beta type-B retroviral polymerase family. HERV class-II K(HML-2) pol subfamily.</text>
</comment>
<proteinExistence type="inferred from homology"/>
<dbReference type="SUPFAM" id="SSF56672">
    <property type="entry name" value="DNA/RNA polymerases"/>
    <property type="match status" value="1"/>
</dbReference>
<dbReference type="Bgee" id="ENSMODG00000046044">
    <property type="expression patterns" value="Expressed in ovary"/>
</dbReference>
<dbReference type="Pfam" id="PF00078">
    <property type="entry name" value="RVT_1"/>
    <property type="match status" value="1"/>
</dbReference>
<dbReference type="Gene3D" id="2.40.70.10">
    <property type="entry name" value="Acid Proteases"/>
    <property type="match status" value="1"/>
</dbReference>
<dbReference type="InterPro" id="IPR000477">
    <property type="entry name" value="RT_dom"/>
</dbReference>
<dbReference type="PROSITE" id="PS50878">
    <property type="entry name" value="RT_POL"/>
    <property type="match status" value="1"/>
</dbReference>
<organism evidence="3 4">
    <name type="scientific">Monodelphis domestica</name>
    <name type="common">Gray short-tailed opossum</name>
    <dbReference type="NCBI Taxonomy" id="13616"/>
    <lineage>
        <taxon>Eukaryota</taxon>
        <taxon>Metazoa</taxon>
        <taxon>Chordata</taxon>
        <taxon>Craniata</taxon>
        <taxon>Vertebrata</taxon>
        <taxon>Euteleostomi</taxon>
        <taxon>Mammalia</taxon>
        <taxon>Metatheria</taxon>
        <taxon>Didelphimorphia</taxon>
        <taxon>Didelphidae</taxon>
        <taxon>Monodelphis</taxon>
    </lineage>
</organism>
<protein>
    <recommendedName>
        <fullName evidence="2">Reverse transcriptase domain-containing protein</fullName>
    </recommendedName>
</protein>
<dbReference type="InterPro" id="IPR051320">
    <property type="entry name" value="Viral_Replic_Matur_Polypro"/>
</dbReference>
<accession>A0A5F8GMZ7</accession>
<dbReference type="Ensembl" id="ENSMODT00000070911.1">
    <property type="protein sequence ID" value="ENSMODP00000048905.1"/>
    <property type="gene ID" value="ENSMODG00000046044.1"/>
</dbReference>
<name>A0A5F8GMZ7_MONDO</name>
<reference evidence="3" key="2">
    <citation type="submission" date="2025-08" db="UniProtKB">
        <authorList>
            <consortium name="Ensembl"/>
        </authorList>
    </citation>
    <scope>IDENTIFICATION</scope>
</reference>
<dbReference type="PANTHER" id="PTHR33064:SF29">
    <property type="entry name" value="PEPTIDASE A2 DOMAIN-CONTAINING PROTEIN-RELATED"/>
    <property type="match status" value="1"/>
</dbReference>
<dbReference type="InParanoid" id="A0A5F8GMZ7"/>
<reference evidence="3 4" key="1">
    <citation type="journal article" date="2007" name="Nature">
        <title>Genome of the marsupial Monodelphis domestica reveals innovation in non-coding sequences.</title>
        <authorList>
            <person name="Mikkelsen T.S."/>
            <person name="Wakefield M.J."/>
            <person name="Aken B."/>
            <person name="Amemiya C.T."/>
            <person name="Chang J.L."/>
            <person name="Duke S."/>
            <person name="Garber M."/>
            <person name="Gentles A.J."/>
            <person name="Goodstadt L."/>
            <person name="Heger A."/>
            <person name="Jurka J."/>
            <person name="Kamal M."/>
            <person name="Mauceli E."/>
            <person name="Searle S.M."/>
            <person name="Sharpe T."/>
            <person name="Baker M.L."/>
            <person name="Batzer M.A."/>
            <person name="Benos P.V."/>
            <person name="Belov K."/>
            <person name="Clamp M."/>
            <person name="Cook A."/>
            <person name="Cuff J."/>
            <person name="Das R."/>
            <person name="Davidow L."/>
            <person name="Deakin J.E."/>
            <person name="Fazzari M.J."/>
            <person name="Glass J.L."/>
            <person name="Grabherr M."/>
            <person name="Greally J.M."/>
            <person name="Gu W."/>
            <person name="Hore T.A."/>
            <person name="Huttley G.A."/>
            <person name="Kleber M."/>
            <person name="Jirtle R.L."/>
            <person name="Koina E."/>
            <person name="Lee J.T."/>
            <person name="Mahony S."/>
            <person name="Marra M.A."/>
            <person name="Miller R.D."/>
            <person name="Nicholls R.D."/>
            <person name="Oda M."/>
            <person name="Papenfuss A.T."/>
            <person name="Parra Z.E."/>
            <person name="Pollock D.D."/>
            <person name="Ray D.A."/>
            <person name="Schein J.E."/>
            <person name="Speed T.P."/>
            <person name="Thompson K."/>
            <person name="VandeBerg J.L."/>
            <person name="Wade C.M."/>
            <person name="Walker J.A."/>
            <person name="Waters P.D."/>
            <person name="Webber C."/>
            <person name="Weidman J.R."/>
            <person name="Xie X."/>
            <person name="Zody M.C."/>
            <person name="Baldwin J."/>
            <person name="Abdouelleil A."/>
            <person name="Abdulkadir J."/>
            <person name="Abebe A."/>
            <person name="Abera B."/>
            <person name="Abreu J."/>
            <person name="Acer S.C."/>
            <person name="Aftuck L."/>
            <person name="Alexander A."/>
            <person name="An P."/>
            <person name="Anderson E."/>
            <person name="Anderson S."/>
            <person name="Arachi H."/>
            <person name="Azer M."/>
            <person name="Bachantsang P."/>
            <person name="Barry A."/>
            <person name="Bayul T."/>
            <person name="Berlin A."/>
            <person name="Bessette D."/>
            <person name="Bloom T."/>
            <person name="Bloom T."/>
            <person name="Boguslavskiy L."/>
            <person name="Bonnet C."/>
            <person name="Boukhgalter B."/>
            <person name="Bourzgui I."/>
            <person name="Brown A."/>
            <person name="Cahill P."/>
            <person name="Channer S."/>
            <person name="Cheshatsang Y."/>
            <person name="Chuda L."/>
            <person name="Citroen M."/>
            <person name="Collymore A."/>
            <person name="Cooke P."/>
            <person name="Costello M."/>
            <person name="D'Aco K."/>
            <person name="Daza R."/>
            <person name="De Haan G."/>
            <person name="DeGray S."/>
            <person name="DeMaso C."/>
            <person name="Dhargay N."/>
            <person name="Dooley K."/>
            <person name="Dooley E."/>
            <person name="Doricent M."/>
            <person name="Dorje P."/>
            <person name="Dorjee K."/>
            <person name="Dupes A."/>
            <person name="Elong R."/>
            <person name="Falk J."/>
            <person name="Farina A."/>
            <person name="Faro S."/>
            <person name="Ferguson D."/>
            <person name="Fisher S."/>
            <person name="Foley C.D."/>
            <person name="Franke A."/>
            <person name="Friedrich D."/>
            <person name="Gadbois L."/>
            <person name="Gearin G."/>
            <person name="Gearin C.R."/>
            <person name="Giannoukos G."/>
            <person name="Goode T."/>
            <person name="Graham J."/>
            <person name="Grandbois E."/>
            <person name="Grewal S."/>
            <person name="Gyaltsen K."/>
            <person name="Hafez N."/>
            <person name="Hagos B."/>
            <person name="Hall J."/>
            <person name="Henson C."/>
            <person name="Hollinger A."/>
            <person name="Honan T."/>
            <person name="Huard M.D."/>
            <person name="Hughes L."/>
            <person name="Hurhula B."/>
            <person name="Husby M.E."/>
            <person name="Kamat A."/>
            <person name="Kanga B."/>
            <person name="Kashin S."/>
            <person name="Khazanovich D."/>
            <person name="Kisner P."/>
            <person name="Lance K."/>
            <person name="Lara M."/>
            <person name="Lee W."/>
            <person name="Lennon N."/>
            <person name="Letendre F."/>
            <person name="LeVine R."/>
            <person name="Lipovsky A."/>
            <person name="Liu X."/>
            <person name="Liu J."/>
            <person name="Liu S."/>
            <person name="Lokyitsang T."/>
            <person name="Lokyitsang Y."/>
            <person name="Lubonja R."/>
            <person name="Lui A."/>
            <person name="MacDonald P."/>
            <person name="Magnisalis V."/>
            <person name="Maru K."/>
            <person name="Matthews C."/>
            <person name="McCusker W."/>
            <person name="McDonough S."/>
            <person name="Mehta T."/>
            <person name="Meldrim J."/>
            <person name="Meneus L."/>
            <person name="Mihai O."/>
            <person name="Mihalev A."/>
            <person name="Mihova T."/>
            <person name="Mittelman R."/>
            <person name="Mlenga V."/>
            <person name="Montmayeur A."/>
            <person name="Mulrain L."/>
            <person name="Navidi A."/>
            <person name="Naylor J."/>
            <person name="Negash T."/>
            <person name="Nguyen T."/>
            <person name="Nguyen N."/>
            <person name="Nicol R."/>
            <person name="Norbu C."/>
            <person name="Norbu N."/>
            <person name="Novod N."/>
            <person name="O'Neill B."/>
            <person name="Osman S."/>
            <person name="Markiewicz E."/>
            <person name="Oyono O.L."/>
            <person name="Patti C."/>
            <person name="Phunkhang P."/>
            <person name="Pierre F."/>
            <person name="Priest M."/>
            <person name="Raghuraman S."/>
            <person name="Rege F."/>
            <person name="Reyes R."/>
            <person name="Rise C."/>
            <person name="Rogov P."/>
            <person name="Ross K."/>
            <person name="Ryan E."/>
            <person name="Settipalli S."/>
            <person name="Shea T."/>
            <person name="Sherpa N."/>
            <person name="Shi L."/>
            <person name="Shih D."/>
            <person name="Sparrow T."/>
            <person name="Spaulding J."/>
            <person name="Stalker J."/>
            <person name="Stange-Thomann N."/>
            <person name="Stavropoulos S."/>
            <person name="Stone C."/>
            <person name="Strader C."/>
            <person name="Tesfaye S."/>
            <person name="Thomson T."/>
            <person name="Thoulutsang Y."/>
            <person name="Thoulutsang D."/>
            <person name="Topham K."/>
            <person name="Topping I."/>
            <person name="Tsamla T."/>
            <person name="Vassiliev H."/>
            <person name="Vo A."/>
            <person name="Wangchuk T."/>
            <person name="Wangdi T."/>
            <person name="Weiand M."/>
            <person name="Wilkinson J."/>
            <person name="Wilson A."/>
            <person name="Yadav S."/>
            <person name="Young G."/>
            <person name="Yu Q."/>
            <person name="Zembek L."/>
            <person name="Zhong D."/>
            <person name="Zimmer A."/>
            <person name="Zwirko Z."/>
            <person name="Jaffe D.B."/>
            <person name="Alvarez P."/>
            <person name="Brockman W."/>
            <person name="Butler J."/>
            <person name="Chin C."/>
            <person name="Gnerre S."/>
            <person name="MacCallum I."/>
            <person name="Graves J.A."/>
            <person name="Ponting C.P."/>
            <person name="Breen M."/>
            <person name="Samollow P.B."/>
            <person name="Lander E.S."/>
            <person name="Lindblad-Toh K."/>
        </authorList>
    </citation>
    <scope>NUCLEOTIDE SEQUENCE [LARGE SCALE GENOMIC DNA]</scope>
</reference>
<evidence type="ECO:0000256" key="1">
    <source>
        <dbReference type="ARBA" id="ARBA00010879"/>
    </source>
</evidence>
<reference evidence="3" key="3">
    <citation type="submission" date="2025-09" db="UniProtKB">
        <authorList>
            <consortium name="Ensembl"/>
        </authorList>
    </citation>
    <scope>IDENTIFICATION</scope>
</reference>
<evidence type="ECO:0000313" key="3">
    <source>
        <dbReference type="Ensembl" id="ENSMODP00000048905.1"/>
    </source>
</evidence>
<dbReference type="InterPro" id="IPR043502">
    <property type="entry name" value="DNA/RNA_pol_sf"/>
</dbReference>